<organism evidence="2 3">
    <name type="scientific">Paracoccus seriniphilus</name>
    <dbReference type="NCBI Taxonomy" id="184748"/>
    <lineage>
        <taxon>Bacteria</taxon>
        <taxon>Pseudomonadati</taxon>
        <taxon>Pseudomonadota</taxon>
        <taxon>Alphaproteobacteria</taxon>
        <taxon>Rhodobacterales</taxon>
        <taxon>Paracoccaceae</taxon>
        <taxon>Paracoccus</taxon>
    </lineage>
</organism>
<evidence type="ECO:0000313" key="3">
    <source>
        <dbReference type="Proteomes" id="UP000198307"/>
    </source>
</evidence>
<keyword evidence="1" id="KW-1133">Transmembrane helix</keyword>
<feature type="transmembrane region" description="Helical" evidence="1">
    <location>
        <begin position="47"/>
        <end position="66"/>
    </location>
</feature>
<feature type="transmembrane region" description="Helical" evidence="1">
    <location>
        <begin position="82"/>
        <end position="110"/>
    </location>
</feature>
<sequence length="185" mass="19558">MKPIKAHVVLGLGAVILAALAISLWLPNDSATGLMVRLRGRTQIGDALAPTAAFVIMAVSGLMLLFERSDQTLEGMGRSTGFLAVLVILFAVSLLLMRWTGPLAVTIAGFLGDVGHSYRELRATFPWKHLGFATGGTFMVASLISLVEGRFTAKAVLVGALTVLGLILVFDLPFSDLLLPPNGDV</sequence>
<evidence type="ECO:0008006" key="4">
    <source>
        <dbReference type="Google" id="ProtNLM"/>
    </source>
</evidence>
<name>A0A239PV94_9RHOB</name>
<evidence type="ECO:0000313" key="2">
    <source>
        <dbReference type="EMBL" id="SNT73856.1"/>
    </source>
</evidence>
<feature type="transmembrane region" description="Helical" evidence="1">
    <location>
        <begin position="155"/>
        <end position="174"/>
    </location>
</feature>
<dbReference type="EMBL" id="FZQB01000006">
    <property type="protein sequence ID" value="SNT73856.1"/>
    <property type="molecule type" value="Genomic_DNA"/>
</dbReference>
<feature type="transmembrane region" description="Helical" evidence="1">
    <location>
        <begin position="7"/>
        <end position="27"/>
    </location>
</feature>
<keyword evidence="1" id="KW-0812">Transmembrane</keyword>
<dbReference type="AlphaFoldDB" id="A0A239PV94"/>
<dbReference type="Proteomes" id="UP000198307">
    <property type="component" value="Unassembled WGS sequence"/>
</dbReference>
<protein>
    <recommendedName>
        <fullName evidence="4">Tripartite tricarboxylate transporter TctB family protein</fullName>
    </recommendedName>
</protein>
<dbReference type="RefSeq" id="WP_245847059.1">
    <property type="nucleotide sequence ID" value="NZ_CP067130.1"/>
</dbReference>
<accession>A0A239PV94</accession>
<gene>
    <name evidence="2" type="ORF">SAMN05444959_10636</name>
</gene>
<proteinExistence type="predicted"/>
<evidence type="ECO:0000256" key="1">
    <source>
        <dbReference type="SAM" id="Phobius"/>
    </source>
</evidence>
<feature type="transmembrane region" description="Helical" evidence="1">
    <location>
        <begin position="130"/>
        <end position="148"/>
    </location>
</feature>
<keyword evidence="1" id="KW-0472">Membrane</keyword>
<keyword evidence="3" id="KW-1185">Reference proteome</keyword>
<reference evidence="2 3" key="1">
    <citation type="submission" date="2017-07" db="EMBL/GenBank/DDBJ databases">
        <authorList>
            <person name="Sun Z.S."/>
            <person name="Albrecht U."/>
            <person name="Echele G."/>
            <person name="Lee C.C."/>
        </authorList>
    </citation>
    <scope>NUCLEOTIDE SEQUENCE [LARGE SCALE GENOMIC DNA]</scope>
    <source>
        <strain evidence="2 3">DSM 14827</strain>
    </source>
</reference>